<comment type="caution">
    <text evidence="1">The sequence shown here is derived from an EMBL/GenBank/DDBJ whole genome shotgun (WGS) entry which is preliminary data.</text>
</comment>
<dbReference type="AlphaFoldDB" id="A0A8I2C7C1"/>
<accession>A0A8I2C7C1</accession>
<name>A0A8I2C7C1_BRAEL</name>
<evidence type="ECO:0000313" key="2">
    <source>
        <dbReference type="Proteomes" id="UP000673383"/>
    </source>
</evidence>
<dbReference type="EMBL" id="JAFICZ010000001">
    <property type="protein sequence ID" value="MBP1297819.1"/>
    <property type="molecule type" value="Genomic_DNA"/>
</dbReference>
<organism evidence="1 2">
    <name type="scientific">Bradyrhizobium elkanii</name>
    <dbReference type="NCBI Taxonomy" id="29448"/>
    <lineage>
        <taxon>Bacteria</taxon>
        <taxon>Pseudomonadati</taxon>
        <taxon>Pseudomonadota</taxon>
        <taxon>Alphaproteobacteria</taxon>
        <taxon>Hyphomicrobiales</taxon>
        <taxon>Nitrobacteraceae</taxon>
        <taxon>Bradyrhizobium</taxon>
    </lineage>
</organism>
<proteinExistence type="predicted"/>
<evidence type="ECO:0000313" key="1">
    <source>
        <dbReference type="EMBL" id="MBP1297819.1"/>
    </source>
</evidence>
<dbReference type="Proteomes" id="UP000673383">
    <property type="component" value="Unassembled WGS sequence"/>
</dbReference>
<sequence length="58" mass="6294">MAPKRCVPKKWQQVQRIANRSDVVLVTNMPRCLTKAGWNGAVAGLDQLKAEGGTRTGS</sequence>
<gene>
    <name evidence="1" type="ORF">JOH49_007572</name>
</gene>
<reference evidence="1" key="1">
    <citation type="submission" date="2021-02" db="EMBL/GenBank/DDBJ databases">
        <title>Genomic Encyclopedia of Type Strains, Phase IV (KMG-V): Genome sequencing to study the core and pangenomes of soil and plant-associated prokaryotes.</title>
        <authorList>
            <person name="Whitman W."/>
        </authorList>
    </citation>
    <scope>NUCLEOTIDE SEQUENCE</scope>
    <source>
        <strain evidence="1">USDA 406</strain>
    </source>
</reference>
<protein>
    <submittedName>
        <fullName evidence="1">Uncharacterized protein</fullName>
    </submittedName>
</protein>